<evidence type="ECO:0000313" key="3">
    <source>
        <dbReference type="EMBL" id="GIF18119.1"/>
    </source>
</evidence>
<dbReference type="InterPro" id="IPR050564">
    <property type="entry name" value="F420-G6PD/mer"/>
</dbReference>
<dbReference type="Gene3D" id="3.20.20.30">
    <property type="entry name" value="Luciferase-like domain"/>
    <property type="match status" value="2"/>
</dbReference>
<keyword evidence="4" id="KW-1185">Reference proteome</keyword>
<dbReference type="InterPro" id="IPR011251">
    <property type="entry name" value="Luciferase-like_dom"/>
</dbReference>
<sequence length="286" mass="30427">MTRAGRTRDDAAMTEREFRFGVVAGRAPSGAEWAATARRAEELGYDTILVPDTRNTFAPFPALAAAAAVTTSLHIGTYVVSAPNRAPGLVAWESETLQELSDGRFELGIGGGRPGAAEDAASLGADFGTPGERLDRVASTIEAVRKLENAPPVMVAASRPRMLRLAAAQADIVALGLPPQTTEPLLARTVSQLRDAAGERFDELELHLNVAAVAATVDAIPSWLSRMVGGDPRDMAWNGGIAFLVGSAERIADLLCRRREEFDVSYIGVSGLFMEQFAPVIKIIRG</sequence>
<gene>
    <name evidence="3" type="primary">hmd_1</name>
    <name evidence="3" type="ORF">Ate02nite_08490</name>
</gene>
<dbReference type="SUPFAM" id="SSF51679">
    <property type="entry name" value="Bacterial luciferase-like"/>
    <property type="match status" value="1"/>
</dbReference>
<evidence type="ECO:0000313" key="4">
    <source>
        <dbReference type="Proteomes" id="UP000623608"/>
    </source>
</evidence>
<dbReference type="GO" id="GO:0016705">
    <property type="term" value="F:oxidoreductase activity, acting on paired donors, with incorporation or reduction of molecular oxygen"/>
    <property type="evidence" value="ECO:0007669"/>
    <property type="project" value="InterPro"/>
</dbReference>
<dbReference type="PANTHER" id="PTHR43244:SF1">
    <property type="entry name" value="5,10-METHYLENETETRAHYDROMETHANOPTERIN REDUCTASE"/>
    <property type="match status" value="1"/>
</dbReference>
<evidence type="ECO:0000256" key="1">
    <source>
        <dbReference type="ARBA" id="ARBA00023002"/>
    </source>
</evidence>
<name>A0A919NHC1_9ACTN</name>
<accession>A0A919NHC1</accession>
<dbReference type="Proteomes" id="UP000623608">
    <property type="component" value="Unassembled WGS sequence"/>
</dbReference>
<keyword evidence="1" id="KW-0560">Oxidoreductase</keyword>
<dbReference type="PANTHER" id="PTHR43244">
    <property type="match status" value="1"/>
</dbReference>
<proteinExistence type="predicted"/>
<dbReference type="EMBL" id="BOMY01000002">
    <property type="protein sequence ID" value="GIF18119.1"/>
    <property type="molecule type" value="Genomic_DNA"/>
</dbReference>
<organism evidence="3 4">
    <name type="scientific">Paractinoplanes tereljensis</name>
    <dbReference type="NCBI Taxonomy" id="571912"/>
    <lineage>
        <taxon>Bacteria</taxon>
        <taxon>Bacillati</taxon>
        <taxon>Actinomycetota</taxon>
        <taxon>Actinomycetes</taxon>
        <taxon>Micromonosporales</taxon>
        <taxon>Micromonosporaceae</taxon>
        <taxon>Paractinoplanes</taxon>
    </lineage>
</organism>
<reference evidence="3" key="1">
    <citation type="submission" date="2021-01" db="EMBL/GenBank/DDBJ databases">
        <title>Whole genome shotgun sequence of Actinoplanes tereljensis NBRC 105297.</title>
        <authorList>
            <person name="Komaki H."/>
            <person name="Tamura T."/>
        </authorList>
    </citation>
    <scope>NUCLEOTIDE SEQUENCE</scope>
    <source>
        <strain evidence="3">NBRC 105297</strain>
    </source>
</reference>
<comment type="caution">
    <text evidence="3">The sequence shown here is derived from an EMBL/GenBank/DDBJ whole genome shotgun (WGS) entry which is preliminary data.</text>
</comment>
<dbReference type="AlphaFoldDB" id="A0A919NHC1"/>
<evidence type="ECO:0000259" key="2">
    <source>
        <dbReference type="Pfam" id="PF00296"/>
    </source>
</evidence>
<dbReference type="InterPro" id="IPR036661">
    <property type="entry name" value="Luciferase-like_sf"/>
</dbReference>
<dbReference type="Pfam" id="PF00296">
    <property type="entry name" value="Bac_luciferase"/>
    <property type="match status" value="1"/>
</dbReference>
<feature type="domain" description="Luciferase-like" evidence="2">
    <location>
        <begin position="29"/>
        <end position="214"/>
    </location>
</feature>
<protein>
    <submittedName>
        <fullName evidence="3">N5,N10-methylene tetrahydromethanopterin reductase</fullName>
    </submittedName>
</protein>